<dbReference type="PANTHER" id="PTHR22748">
    <property type="entry name" value="AP ENDONUCLEASE"/>
    <property type="match status" value="1"/>
</dbReference>
<dbReference type="Pfam" id="PF03372">
    <property type="entry name" value="Exo_endo_phos"/>
    <property type="match status" value="1"/>
</dbReference>
<keyword evidence="4" id="KW-0378">Hydrolase</keyword>
<evidence type="ECO:0000256" key="3">
    <source>
        <dbReference type="ARBA" id="ARBA00022723"/>
    </source>
</evidence>
<proteinExistence type="inferred from homology"/>
<evidence type="ECO:0000313" key="8">
    <source>
        <dbReference type="EMBL" id="KAK1288350.1"/>
    </source>
</evidence>
<dbReference type="SUPFAM" id="SSF56219">
    <property type="entry name" value="DNase I-like"/>
    <property type="match status" value="1"/>
</dbReference>
<evidence type="ECO:0000256" key="2">
    <source>
        <dbReference type="ARBA" id="ARBA00007092"/>
    </source>
</evidence>
<gene>
    <name evidence="8" type="ORF">QJS10_CPB19g00426</name>
</gene>
<organism evidence="8 9">
    <name type="scientific">Acorus calamus</name>
    <name type="common">Sweet flag</name>
    <dbReference type="NCBI Taxonomy" id="4465"/>
    <lineage>
        <taxon>Eukaryota</taxon>
        <taxon>Viridiplantae</taxon>
        <taxon>Streptophyta</taxon>
        <taxon>Embryophyta</taxon>
        <taxon>Tracheophyta</taxon>
        <taxon>Spermatophyta</taxon>
        <taxon>Magnoliopsida</taxon>
        <taxon>Liliopsida</taxon>
        <taxon>Acoraceae</taxon>
        <taxon>Acorus</taxon>
    </lineage>
</organism>
<reference evidence="8" key="2">
    <citation type="submission" date="2023-06" db="EMBL/GenBank/DDBJ databases">
        <authorList>
            <person name="Ma L."/>
            <person name="Liu K.-W."/>
            <person name="Li Z."/>
            <person name="Hsiao Y.-Y."/>
            <person name="Qi Y."/>
            <person name="Fu T."/>
            <person name="Tang G."/>
            <person name="Zhang D."/>
            <person name="Sun W.-H."/>
            <person name="Liu D.-K."/>
            <person name="Li Y."/>
            <person name="Chen G.-Z."/>
            <person name="Liu X.-D."/>
            <person name="Liao X.-Y."/>
            <person name="Jiang Y.-T."/>
            <person name="Yu X."/>
            <person name="Hao Y."/>
            <person name="Huang J."/>
            <person name="Zhao X.-W."/>
            <person name="Ke S."/>
            <person name="Chen Y.-Y."/>
            <person name="Wu W.-L."/>
            <person name="Hsu J.-L."/>
            <person name="Lin Y.-F."/>
            <person name="Huang M.-D."/>
            <person name="Li C.-Y."/>
            <person name="Huang L."/>
            <person name="Wang Z.-W."/>
            <person name="Zhao X."/>
            <person name="Zhong W.-Y."/>
            <person name="Peng D.-H."/>
            <person name="Ahmad S."/>
            <person name="Lan S."/>
            <person name="Zhang J.-S."/>
            <person name="Tsai W.-C."/>
            <person name="Van De Peer Y."/>
            <person name="Liu Z.-J."/>
        </authorList>
    </citation>
    <scope>NUCLEOTIDE SEQUENCE</scope>
    <source>
        <strain evidence="8">CP</strain>
        <tissue evidence="8">Leaves</tissue>
    </source>
</reference>
<comment type="similarity">
    <text evidence="2">Belongs to the DNA repair enzymes AP/ExoA family.</text>
</comment>
<feature type="region of interest" description="Disordered" evidence="6">
    <location>
        <begin position="29"/>
        <end position="83"/>
    </location>
</feature>
<dbReference type="InterPro" id="IPR005135">
    <property type="entry name" value="Endo/exonuclease/phosphatase"/>
</dbReference>
<dbReference type="Gene3D" id="3.60.10.10">
    <property type="entry name" value="Endonuclease/exonuclease/phosphatase"/>
    <property type="match status" value="1"/>
</dbReference>
<dbReference type="GO" id="GO:0008311">
    <property type="term" value="F:double-stranded DNA 3'-5' DNA exonuclease activity"/>
    <property type="evidence" value="ECO:0007669"/>
    <property type="project" value="TreeGrafter"/>
</dbReference>
<dbReference type="PANTHER" id="PTHR22748:SF19">
    <property type="entry name" value="ENDONUCLEASE_EXONUCLEASE_PHOSPHATASE DOMAIN-CONTAINING PROTEIN"/>
    <property type="match status" value="1"/>
</dbReference>
<comment type="cofactor">
    <cofactor evidence="1">
        <name>Mg(2+)</name>
        <dbReference type="ChEBI" id="CHEBI:18420"/>
    </cofactor>
</comment>
<reference evidence="8" key="1">
    <citation type="journal article" date="2023" name="Nat. Commun.">
        <title>Diploid and tetraploid genomes of Acorus and the evolution of monocots.</title>
        <authorList>
            <person name="Ma L."/>
            <person name="Liu K.W."/>
            <person name="Li Z."/>
            <person name="Hsiao Y.Y."/>
            <person name="Qi Y."/>
            <person name="Fu T."/>
            <person name="Tang G.D."/>
            <person name="Zhang D."/>
            <person name="Sun W.H."/>
            <person name="Liu D.K."/>
            <person name="Li Y."/>
            <person name="Chen G.Z."/>
            <person name="Liu X.D."/>
            <person name="Liao X.Y."/>
            <person name="Jiang Y.T."/>
            <person name="Yu X."/>
            <person name="Hao Y."/>
            <person name="Huang J."/>
            <person name="Zhao X.W."/>
            <person name="Ke S."/>
            <person name="Chen Y.Y."/>
            <person name="Wu W.L."/>
            <person name="Hsu J.L."/>
            <person name="Lin Y.F."/>
            <person name="Huang M.D."/>
            <person name="Li C.Y."/>
            <person name="Huang L."/>
            <person name="Wang Z.W."/>
            <person name="Zhao X."/>
            <person name="Zhong W.Y."/>
            <person name="Peng D.H."/>
            <person name="Ahmad S."/>
            <person name="Lan S."/>
            <person name="Zhang J.S."/>
            <person name="Tsai W.C."/>
            <person name="Van de Peer Y."/>
            <person name="Liu Z.J."/>
        </authorList>
    </citation>
    <scope>NUCLEOTIDE SEQUENCE</scope>
    <source>
        <strain evidence="8">CP</strain>
    </source>
</reference>
<feature type="domain" description="Endonuclease/exonuclease/phosphatase" evidence="7">
    <location>
        <begin position="103"/>
        <end position="309"/>
    </location>
</feature>
<evidence type="ECO:0000313" key="9">
    <source>
        <dbReference type="Proteomes" id="UP001180020"/>
    </source>
</evidence>
<dbReference type="GO" id="GO:0005634">
    <property type="term" value="C:nucleus"/>
    <property type="evidence" value="ECO:0007669"/>
    <property type="project" value="TreeGrafter"/>
</dbReference>
<dbReference type="GO" id="GO:0046872">
    <property type="term" value="F:metal ion binding"/>
    <property type="evidence" value="ECO:0007669"/>
    <property type="project" value="UniProtKB-KW"/>
</dbReference>
<keyword evidence="5" id="KW-0460">Magnesium</keyword>
<evidence type="ECO:0000256" key="5">
    <source>
        <dbReference type="ARBA" id="ARBA00022842"/>
    </source>
</evidence>
<dbReference type="InterPro" id="IPR036691">
    <property type="entry name" value="Endo/exonu/phosph_ase_sf"/>
</dbReference>
<evidence type="ECO:0000259" key="7">
    <source>
        <dbReference type="Pfam" id="PF03372"/>
    </source>
</evidence>
<evidence type="ECO:0000256" key="6">
    <source>
        <dbReference type="SAM" id="MobiDB-lite"/>
    </source>
</evidence>
<dbReference type="GO" id="GO:0003906">
    <property type="term" value="F:DNA-(apurinic or apyrimidinic site) endonuclease activity"/>
    <property type="evidence" value="ECO:0007669"/>
    <property type="project" value="TreeGrafter"/>
</dbReference>
<keyword evidence="9" id="KW-1185">Reference proteome</keyword>
<keyword evidence="3" id="KW-0479">Metal-binding</keyword>
<dbReference type="InterPro" id="IPR004808">
    <property type="entry name" value="AP_endonuc_1"/>
</dbReference>
<dbReference type="Proteomes" id="UP001180020">
    <property type="component" value="Unassembled WGS sequence"/>
</dbReference>
<evidence type="ECO:0000256" key="1">
    <source>
        <dbReference type="ARBA" id="ARBA00001946"/>
    </source>
</evidence>
<protein>
    <recommendedName>
        <fullName evidence="7">Endonuclease/exonuclease/phosphatase domain-containing protein</fullName>
    </recommendedName>
</protein>
<accession>A0AAV9CI85</accession>
<comment type="caution">
    <text evidence="8">The sequence shown here is derived from an EMBL/GenBank/DDBJ whole genome shotgun (WGS) entry which is preliminary data.</text>
</comment>
<dbReference type="GO" id="GO:0008081">
    <property type="term" value="F:phosphoric diester hydrolase activity"/>
    <property type="evidence" value="ECO:0007669"/>
    <property type="project" value="TreeGrafter"/>
</dbReference>
<name>A0AAV9CI85_ACOCL</name>
<dbReference type="EMBL" id="JAUJYO010000019">
    <property type="protein sequence ID" value="KAK1288350.1"/>
    <property type="molecule type" value="Genomic_DNA"/>
</dbReference>
<sequence>MSMVPEIRRWEETRMPVRSERRHLRVLPEMEGEEEKERHREESYVVEKEVGRPEGAANNVHGQHKEDVVETTPARGGDCDQMEPDTQTEATPILFVMFGCLIWNIRGLNDPAKRRAIKELVAANRVQVCCIQETKMEVVNRQIIRELGNGMLDEWVVKEARGAAGGILICWNSLHWKEVDRVVGCFSLSVLLEDKVSGGRWCCSSVYGPHEDGERAAMWEDLSTVRAQWNVPVAFVGDFNVTRSAAERNRDGLVTPGMSAFSDWIEEEGLIDLTIANHQYTWSNMREEPSLARLDRVLIDEEWEALFPTCCVRGLPRATYLITQECPNLRDTNAISDAFLHVRLSVGDGGGGVSVKLGVVGLLRGIGEGERQRRRTVEGLREW</sequence>
<feature type="compositionally biased region" description="Basic and acidic residues" evidence="6">
    <location>
        <begin position="35"/>
        <end position="52"/>
    </location>
</feature>
<dbReference type="GO" id="GO:0006284">
    <property type="term" value="P:base-excision repair"/>
    <property type="evidence" value="ECO:0007669"/>
    <property type="project" value="TreeGrafter"/>
</dbReference>
<dbReference type="AlphaFoldDB" id="A0AAV9CI85"/>
<evidence type="ECO:0000256" key="4">
    <source>
        <dbReference type="ARBA" id="ARBA00022801"/>
    </source>
</evidence>